<reference evidence="1" key="1">
    <citation type="submission" date="2021-01" db="EMBL/GenBank/DDBJ databases">
        <authorList>
            <consortium name="Genoscope - CEA"/>
            <person name="William W."/>
        </authorList>
    </citation>
    <scope>NUCLEOTIDE SEQUENCE</scope>
</reference>
<keyword evidence="2" id="KW-1185">Reference proteome</keyword>
<sequence>MNKKEKLFISHQVDLCLKSHEDSFKPLATAACTGSDFNFEDKFSQTATSSKFMKPNSMHSIRNIFDDVNNEERKKYIDSQIGPRFEDDKKEKIVKWSIVGKPEQFLSVRNRNRQKVVIKQKKGDGDDSFSDDVQSSVKPIMLQQSQSQISGMGQQRKTPKKPRGEFKMLPRQEALIKMVEAKKRIETNLKDKLKYEQNLPLHFQNAVTRDKRILDQFDLQKEKWEFFNNQIASNCERNPFNTIMIRSDNYREKNQKISIIESLKNEDEKYNNRLWYMRLRWYDNKDDRPPFTLITKPKQKSLPLSSRLVNRFVKDPDAEHLAYQENFVLSDIQSNFNTKIIENPYQQIEKVISNNKHNKLYSKKLEQMFTDKIKDKPKKRYVDSNEYLEVTGINVYNKELDFIRNNKQQEYQYFEEKQDEQEVYVDNWNSQQLAKTGQPLNYEFK</sequence>
<proteinExistence type="predicted"/>
<dbReference type="OMA" id="FIRNNKQ"/>
<dbReference type="Proteomes" id="UP000688137">
    <property type="component" value="Unassembled WGS sequence"/>
</dbReference>
<accession>A0A8S1MX32</accession>
<dbReference type="AlphaFoldDB" id="A0A8S1MX32"/>
<gene>
    <name evidence="1" type="ORF">PPRIM_AZ9-3.1.T0680032</name>
</gene>
<name>A0A8S1MX32_PARPR</name>
<evidence type="ECO:0000313" key="1">
    <source>
        <dbReference type="EMBL" id="CAD8082591.1"/>
    </source>
</evidence>
<protein>
    <submittedName>
        <fullName evidence="1">Uncharacterized protein</fullName>
    </submittedName>
</protein>
<evidence type="ECO:0000313" key="2">
    <source>
        <dbReference type="Proteomes" id="UP000688137"/>
    </source>
</evidence>
<dbReference type="EMBL" id="CAJJDM010000071">
    <property type="protein sequence ID" value="CAD8082591.1"/>
    <property type="molecule type" value="Genomic_DNA"/>
</dbReference>
<comment type="caution">
    <text evidence="1">The sequence shown here is derived from an EMBL/GenBank/DDBJ whole genome shotgun (WGS) entry which is preliminary data.</text>
</comment>
<organism evidence="1 2">
    <name type="scientific">Paramecium primaurelia</name>
    <dbReference type="NCBI Taxonomy" id="5886"/>
    <lineage>
        <taxon>Eukaryota</taxon>
        <taxon>Sar</taxon>
        <taxon>Alveolata</taxon>
        <taxon>Ciliophora</taxon>
        <taxon>Intramacronucleata</taxon>
        <taxon>Oligohymenophorea</taxon>
        <taxon>Peniculida</taxon>
        <taxon>Parameciidae</taxon>
        <taxon>Paramecium</taxon>
    </lineage>
</organism>